<evidence type="ECO:0000313" key="8">
    <source>
        <dbReference type="EMBL" id="JAQ04227.1"/>
    </source>
</evidence>
<sequence length="333" mass="37646">MDTSGTRPNPKTGLYFDWSSYNIQCRPSYRGRYTNLQANQPTQPSYPQGPPRNANYFQDDSVKHVLILLLLLFVPATYIAFSGRDPPGFSRMWGGMAWLGSLLVNSWQMISTCFGQAAIVLCRHATSARMETSCTTEISPAVRDEVIRILESRLEEYHADRTGKPDYALGSLGAAIASIFSTRPYNKRPAEYVPWEVVHWEHFNTPDVIIKPGIMPGECWAFEGRGFVAIQLSMPIYVSGFSLEHTPKELTPFGHIKSAPRKFSVWGLSSLEGNDEEFLGRFEFEDNGKSLQTFDAIVTEKAFHLVELMVETNHGNVEYTCLYRFRVHGRPAI</sequence>
<dbReference type="PROSITE" id="PS51469">
    <property type="entry name" value="SUN"/>
    <property type="match status" value="1"/>
</dbReference>
<feature type="transmembrane region" description="Helical" evidence="6">
    <location>
        <begin position="93"/>
        <end position="110"/>
    </location>
</feature>
<dbReference type="PANTHER" id="PTHR12911">
    <property type="entry name" value="SAD1/UNC-84-LIKE PROTEIN-RELATED"/>
    <property type="match status" value="1"/>
</dbReference>
<dbReference type="InterPro" id="IPR012919">
    <property type="entry name" value="SUN_dom"/>
</dbReference>
<evidence type="ECO:0000259" key="7">
    <source>
        <dbReference type="PROSITE" id="PS51469"/>
    </source>
</evidence>
<keyword evidence="5 6" id="KW-0472">Membrane</keyword>
<dbReference type="GO" id="GO:0034993">
    <property type="term" value="C:meiotic nuclear membrane microtubule tethering complex"/>
    <property type="evidence" value="ECO:0007669"/>
    <property type="project" value="TreeGrafter"/>
</dbReference>
<dbReference type="GO" id="GO:0043495">
    <property type="term" value="F:protein-membrane adaptor activity"/>
    <property type="evidence" value="ECO:0007669"/>
    <property type="project" value="TreeGrafter"/>
</dbReference>
<dbReference type="PANTHER" id="PTHR12911:SF8">
    <property type="entry name" value="KLAROID PROTEIN-RELATED"/>
    <property type="match status" value="1"/>
</dbReference>
<dbReference type="InterPro" id="IPR045119">
    <property type="entry name" value="SUN1-5"/>
</dbReference>
<evidence type="ECO:0000256" key="5">
    <source>
        <dbReference type="ARBA" id="ARBA00023136"/>
    </source>
</evidence>
<evidence type="ECO:0000256" key="4">
    <source>
        <dbReference type="ARBA" id="ARBA00023054"/>
    </source>
</evidence>
<comment type="subcellular location">
    <subcellularLocation>
        <location evidence="1">Membrane</location>
    </subcellularLocation>
</comment>
<gene>
    <name evidence="8" type="primary">SUN1_0</name>
    <name evidence="8" type="ORF">g.82386</name>
</gene>
<feature type="domain" description="SUN" evidence="7">
    <location>
        <begin position="173"/>
        <end position="332"/>
    </location>
</feature>
<name>A0A146LAV5_LYGHE</name>
<organism evidence="8">
    <name type="scientific">Lygus hesperus</name>
    <name type="common">Western plant bug</name>
    <dbReference type="NCBI Taxonomy" id="30085"/>
    <lineage>
        <taxon>Eukaryota</taxon>
        <taxon>Metazoa</taxon>
        <taxon>Ecdysozoa</taxon>
        <taxon>Arthropoda</taxon>
        <taxon>Hexapoda</taxon>
        <taxon>Insecta</taxon>
        <taxon>Pterygota</taxon>
        <taxon>Neoptera</taxon>
        <taxon>Paraneoptera</taxon>
        <taxon>Hemiptera</taxon>
        <taxon>Heteroptera</taxon>
        <taxon>Panheteroptera</taxon>
        <taxon>Cimicomorpha</taxon>
        <taxon>Miridae</taxon>
        <taxon>Mirini</taxon>
        <taxon>Lygus</taxon>
    </lineage>
</organism>
<dbReference type="Gene3D" id="2.60.120.260">
    <property type="entry name" value="Galactose-binding domain-like"/>
    <property type="match status" value="1"/>
</dbReference>
<evidence type="ECO:0000256" key="6">
    <source>
        <dbReference type="SAM" id="Phobius"/>
    </source>
</evidence>
<dbReference type="Pfam" id="PF07738">
    <property type="entry name" value="Sad1_UNC"/>
    <property type="match status" value="1"/>
</dbReference>
<protein>
    <submittedName>
        <fullName evidence="8">SUN domain-containing protein 1</fullName>
    </submittedName>
</protein>
<feature type="transmembrane region" description="Helical" evidence="6">
    <location>
        <begin position="61"/>
        <end position="81"/>
    </location>
</feature>
<evidence type="ECO:0000256" key="1">
    <source>
        <dbReference type="ARBA" id="ARBA00004370"/>
    </source>
</evidence>
<accession>A0A146LAV5</accession>
<evidence type="ECO:0000256" key="3">
    <source>
        <dbReference type="ARBA" id="ARBA00022989"/>
    </source>
</evidence>
<dbReference type="AlphaFoldDB" id="A0A146LAV5"/>
<keyword evidence="4" id="KW-0175">Coiled coil</keyword>
<keyword evidence="2 6" id="KW-0812">Transmembrane</keyword>
<reference evidence="8" key="1">
    <citation type="journal article" date="2016" name="Gigascience">
        <title>De novo construction of an expanded transcriptome assembly for the western tarnished plant bug, Lygus hesperus.</title>
        <authorList>
            <person name="Tassone E.E."/>
            <person name="Geib S.M."/>
            <person name="Hall B."/>
            <person name="Fabrick J.A."/>
            <person name="Brent C.S."/>
            <person name="Hull J.J."/>
        </authorList>
    </citation>
    <scope>NUCLEOTIDE SEQUENCE</scope>
</reference>
<keyword evidence="3 6" id="KW-1133">Transmembrane helix</keyword>
<evidence type="ECO:0000256" key="2">
    <source>
        <dbReference type="ARBA" id="ARBA00022692"/>
    </source>
</evidence>
<dbReference type="FunFam" id="2.60.120.260:FF:000009">
    <property type="entry name" value="SUN domain-containing protein 1 isoform X1"/>
    <property type="match status" value="1"/>
</dbReference>
<dbReference type="EMBL" id="GDHC01014402">
    <property type="protein sequence ID" value="JAQ04227.1"/>
    <property type="molecule type" value="Transcribed_RNA"/>
</dbReference>
<proteinExistence type="predicted"/>